<keyword evidence="1" id="KW-0175">Coiled coil</keyword>
<feature type="transmembrane region" description="Helical" evidence="2">
    <location>
        <begin position="15"/>
        <end position="35"/>
    </location>
</feature>
<proteinExistence type="predicted"/>
<organism evidence="3 4">
    <name type="scientific">candidate division WWE3 bacterium CG22_combo_CG10-13_8_21_14_all_39_12</name>
    <dbReference type="NCBI Taxonomy" id="1975094"/>
    <lineage>
        <taxon>Bacteria</taxon>
        <taxon>Katanobacteria</taxon>
    </lineage>
</organism>
<feature type="coiled-coil region" evidence="1">
    <location>
        <begin position="49"/>
        <end position="76"/>
    </location>
</feature>
<gene>
    <name evidence="3" type="ORF">COX05_01865</name>
</gene>
<reference evidence="3 4" key="1">
    <citation type="submission" date="2017-09" db="EMBL/GenBank/DDBJ databases">
        <title>Depth-based differentiation of microbial function through sediment-hosted aquifers and enrichment of novel symbionts in the deep terrestrial subsurface.</title>
        <authorList>
            <person name="Probst A.J."/>
            <person name="Ladd B."/>
            <person name="Jarett J.K."/>
            <person name="Geller-Mcgrath D.E."/>
            <person name="Sieber C.M."/>
            <person name="Emerson J.B."/>
            <person name="Anantharaman K."/>
            <person name="Thomas B.C."/>
            <person name="Malmstrom R."/>
            <person name="Stieglmeier M."/>
            <person name="Klingl A."/>
            <person name="Woyke T."/>
            <person name="Ryan C.M."/>
            <person name="Banfield J.F."/>
        </authorList>
    </citation>
    <scope>NUCLEOTIDE SEQUENCE [LARGE SCALE GENOMIC DNA]</scope>
    <source>
        <strain evidence="3">CG22_combo_CG10-13_8_21_14_all_39_12</strain>
    </source>
</reference>
<dbReference type="EMBL" id="PCSU01000027">
    <property type="protein sequence ID" value="PIP56677.1"/>
    <property type="molecule type" value="Genomic_DNA"/>
</dbReference>
<sequence>MDFTIMHNYLHKQSILLWFVGVGVTCIVFASGFYLTRLSLDWYWEYQYIEQKNSLSQKYEKELNELEIQLNTYNGK</sequence>
<dbReference type="AlphaFoldDB" id="A0A2H0BG75"/>
<comment type="caution">
    <text evidence="3">The sequence shown here is derived from an EMBL/GenBank/DDBJ whole genome shotgun (WGS) entry which is preliminary data.</text>
</comment>
<evidence type="ECO:0000313" key="4">
    <source>
        <dbReference type="Proteomes" id="UP000228495"/>
    </source>
</evidence>
<keyword evidence="2" id="KW-1133">Transmembrane helix</keyword>
<name>A0A2H0BG75_UNCKA</name>
<protein>
    <submittedName>
        <fullName evidence="3">Uncharacterized protein</fullName>
    </submittedName>
</protein>
<keyword evidence="2" id="KW-0472">Membrane</keyword>
<evidence type="ECO:0000313" key="3">
    <source>
        <dbReference type="EMBL" id="PIP56677.1"/>
    </source>
</evidence>
<keyword evidence="2" id="KW-0812">Transmembrane</keyword>
<dbReference type="Proteomes" id="UP000228495">
    <property type="component" value="Unassembled WGS sequence"/>
</dbReference>
<evidence type="ECO:0000256" key="1">
    <source>
        <dbReference type="SAM" id="Coils"/>
    </source>
</evidence>
<accession>A0A2H0BG75</accession>
<evidence type="ECO:0000256" key="2">
    <source>
        <dbReference type="SAM" id="Phobius"/>
    </source>
</evidence>